<evidence type="ECO:0000313" key="4">
    <source>
        <dbReference type="Proteomes" id="UP000595140"/>
    </source>
</evidence>
<evidence type="ECO:0000256" key="1">
    <source>
        <dbReference type="SAM" id="Coils"/>
    </source>
</evidence>
<keyword evidence="4" id="KW-1185">Reference proteome</keyword>
<accession>A0A484KUZ6</accession>
<reference evidence="3 4" key="1">
    <citation type="submission" date="2018-04" db="EMBL/GenBank/DDBJ databases">
        <authorList>
            <person name="Vogel A."/>
        </authorList>
    </citation>
    <scope>NUCLEOTIDE SEQUENCE [LARGE SCALE GENOMIC DNA]</scope>
</reference>
<evidence type="ECO:0000313" key="3">
    <source>
        <dbReference type="EMBL" id="VFQ66957.1"/>
    </source>
</evidence>
<evidence type="ECO:0000256" key="2">
    <source>
        <dbReference type="SAM" id="MobiDB-lite"/>
    </source>
</evidence>
<feature type="compositionally biased region" description="Basic and acidic residues" evidence="2">
    <location>
        <begin position="1"/>
        <end position="19"/>
    </location>
</feature>
<dbReference type="EMBL" id="OOIL02000560">
    <property type="protein sequence ID" value="VFQ66957.1"/>
    <property type="molecule type" value="Genomic_DNA"/>
</dbReference>
<gene>
    <name evidence="3" type="ORF">CCAM_LOCUS8733</name>
</gene>
<protein>
    <submittedName>
        <fullName evidence="3">Uncharacterized protein</fullName>
    </submittedName>
</protein>
<keyword evidence="1" id="KW-0175">Coiled coil</keyword>
<feature type="coiled-coil region" evidence="1">
    <location>
        <begin position="77"/>
        <end position="104"/>
    </location>
</feature>
<sequence length="105" mass="12388">MGPGHPREPNRSSRRDVRCCSDTQEDQTDHLQEMLDAAPTEIWEHEKEAGEVKKYLEQMTEENNKLKWVTGHFEEEKNLYSKKIEQLKDALAQKEEEMRELKADS</sequence>
<name>A0A484KUZ6_9ASTE</name>
<feature type="region of interest" description="Disordered" evidence="2">
    <location>
        <begin position="1"/>
        <end position="27"/>
    </location>
</feature>
<organism evidence="3 4">
    <name type="scientific">Cuscuta campestris</name>
    <dbReference type="NCBI Taxonomy" id="132261"/>
    <lineage>
        <taxon>Eukaryota</taxon>
        <taxon>Viridiplantae</taxon>
        <taxon>Streptophyta</taxon>
        <taxon>Embryophyta</taxon>
        <taxon>Tracheophyta</taxon>
        <taxon>Spermatophyta</taxon>
        <taxon>Magnoliopsida</taxon>
        <taxon>eudicotyledons</taxon>
        <taxon>Gunneridae</taxon>
        <taxon>Pentapetalae</taxon>
        <taxon>asterids</taxon>
        <taxon>lamiids</taxon>
        <taxon>Solanales</taxon>
        <taxon>Convolvulaceae</taxon>
        <taxon>Cuscuteae</taxon>
        <taxon>Cuscuta</taxon>
        <taxon>Cuscuta subgen. Grammica</taxon>
        <taxon>Cuscuta sect. Cleistogrammica</taxon>
    </lineage>
</organism>
<proteinExistence type="predicted"/>
<dbReference type="AlphaFoldDB" id="A0A484KUZ6"/>
<dbReference type="Proteomes" id="UP000595140">
    <property type="component" value="Unassembled WGS sequence"/>
</dbReference>